<sequence>MHQFFSLANRSASALLAHQPRMTTPRPTNLQMQRHHLSLHNSLLGPH</sequence>
<proteinExistence type="predicted"/>
<dbReference type="AlphaFoldDB" id="A0A0A9E2V0"/>
<reference evidence="1" key="1">
    <citation type="submission" date="2014-09" db="EMBL/GenBank/DDBJ databases">
        <authorList>
            <person name="Magalhaes I.L.F."/>
            <person name="Oliveira U."/>
            <person name="Santos F.R."/>
            <person name="Vidigal T.H.D.A."/>
            <person name="Brescovit A.D."/>
            <person name="Santos A.J."/>
        </authorList>
    </citation>
    <scope>NUCLEOTIDE SEQUENCE</scope>
    <source>
        <tissue evidence="1">Shoot tissue taken approximately 20 cm above the soil surface</tissue>
    </source>
</reference>
<dbReference type="EMBL" id="GBRH01202811">
    <property type="protein sequence ID" value="JAD95084.1"/>
    <property type="molecule type" value="Transcribed_RNA"/>
</dbReference>
<evidence type="ECO:0000313" key="1">
    <source>
        <dbReference type="EMBL" id="JAD95084.1"/>
    </source>
</evidence>
<protein>
    <submittedName>
        <fullName evidence="1">Uncharacterized protein</fullName>
    </submittedName>
</protein>
<reference evidence="1" key="2">
    <citation type="journal article" date="2015" name="Data Brief">
        <title>Shoot transcriptome of the giant reed, Arundo donax.</title>
        <authorList>
            <person name="Barrero R.A."/>
            <person name="Guerrero F.D."/>
            <person name="Moolhuijzen P."/>
            <person name="Goolsby J.A."/>
            <person name="Tidwell J."/>
            <person name="Bellgard S.E."/>
            <person name="Bellgard M.I."/>
        </authorList>
    </citation>
    <scope>NUCLEOTIDE SEQUENCE</scope>
    <source>
        <tissue evidence="1">Shoot tissue taken approximately 20 cm above the soil surface</tissue>
    </source>
</reference>
<organism evidence="1">
    <name type="scientific">Arundo donax</name>
    <name type="common">Giant reed</name>
    <name type="synonym">Donax arundinaceus</name>
    <dbReference type="NCBI Taxonomy" id="35708"/>
    <lineage>
        <taxon>Eukaryota</taxon>
        <taxon>Viridiplantae</taxon>
        <taxon>Streptophyta</taxon>
        <taxon>Embryophyta</taxon>
        <taxon>Tracheophyta</taxon>
        <taxon>Spermatophyta</taxon>
        <taxon>Magnoliopsida</taxon>
        <taxon>Liliopsida</taxon>
        <taxon>Poales</taxon>
        <taxon>Poaceae</taxon>
        <taxon>PACMAD clade</taxon>
        <taxon>Arundinoideae</taxon>
        <taxon>Arundineae</taxon>
        <taxon>Arundo</taxon>
    </lineage>
</organism>
<name>A0A0A9E2V0_ARUDO</name>
<accession>A0A0A9E2V0</accession>